<gene>
    <name evidence="2" type="ORF">ARMSODRAFT_951619</name>
</gene>
<feature type="region of interest" description="Disordered" evidence="1">
    <location>
        <begin position="1"/>
        <end position="222"/>
    </location>
</feature>
<accession>A0A2H3C490</accession>
<feature type="compositionally biased region" description="Polar residues" evidence="1">
    <location>
        <begin position="393"/>
        <end position="404"/>
    </location>
</feature>
<feature type="compositionally biased region" description="Acidic residues" evidence="1">
    <location>
        <begin position="39"/>
        <end position="60"/>
    </location>
</feature>
<feature type="compositionally biased region" description="Basic and acidic residues" evidence="1">
    <location>
        <begin position="95"/>
        <end position="104"/>
    </location>
</feature>
<feature type="compositionally biased region" description="Basic and acidic residues" evidence="1">
    <location>
        <begin position="488"/>
        <end position="497"/>
    </location>
</feature>
<dbReference type="EMBL" id="KZ293419">
    <property type="protein sequence ID" value="PBK74062.1"/>
    <property type="molecule type" value="Genomic_DNA"/>
</dbReference>
<feature type="compositionally biased region" description="Polar residues" evidence="1">
    <location>
        <begin position="1"/>
        <end position="22"/>
    </location>
</feature>
<feature type="compositionally biased region" description="Acidic residues" evidence="1">
    <location>
        <begin position="577"/>
        <end position="591"/>
    </location>
</feature>
<feature type="compositionally biased region" description="Low complexity" evidence="1">
    <location>
        <begin position="107"/>
        <end position="118"/>
    </location>
</feature>
<dbReference type="STRING" id="1076256.A0A2H3C490"/>
<dbReference type="AlphaFoldDB" id="A0A2H3C490"/>
<dbReference type="Proteomes" id="UP000218334">
    <property type="component" value="Unassembled WGS sequence"/>
</dbReference>
<feature type="compositionally biased region" description="Low complexity" evidence="1">
    <location>
        <begin position="360"/>
        <end position="370"/>
    </location>
</feature>
<feature type="compositionally biased region" description="Polar residues" evidence="1">
    <location>
        <begin position="531"/>
        <end position="543"/>
    </location>
</feature>
<keyword evidence="3" id="KW-1185">Reference proteome</keyword>
<feature type="region of interest" description="Disordered" evidence="1">
    <location>
        <begin position="256"/>
        <end position="597"/>
    </location>
</feature>
<feature type="compositionally biased region" description="Low complexity" evidence="1">
    <location>
        <begin position="460"/>
        <end position="480"/>
    </location>
</feature>
<proteinExistence type="predicted"/>
<sequence>MQQPRTPLAETPNQTEKPQTATKTDEIVLSPVPAVEGDERTDEDSFEADEDEESWDDVGSDSDTHVDNAGVDSEKVYGDVDDGPVENVVDPQENDEAHDLDKQIHNPAPDAGVGDAPPESSAQDSRDDNDASTSHEIDSGPDHGDAEGDGQDGSSFPSSGEVEKNGEQSTDITTDATSAEGIEDDGGTPTGESVSPSNPAVDSSSVPETWADAGHGLGDEFSFDFVDPSGLGSIPTFDFGFDSDSTFDHIDIPNITVHSPTASHAGTEAGDEYIEASVNTEGRDQAAEGDAKNASASSSSDTVPNASGPEGAMTTEADAGVAEGSGDAAAVGNEDEASNGDVPDYTLPPSDETVPKTEDGGSATASGDGSNAPADPPVPESEADEAALKPEEGSSTTAEGNSGNVPVALAPESSSDEAAPEPGPEHGGEQSTVPADADSALQHTADSTNEDAETDVNVLSTADTTTSSSDPPATSSSPTLPLQPPVKDSLEGHDTGRSRRPTLSIDTNFSGTYVPTHAGYANGENGDQPADSRSGQTVVTSVENPVEPPPIVQTEVPANLNPLGDAANPLPKATPPEESETEDDPNEEFYDSPEGPA</sequence>
<feature type="compositionally biased region" description="Polar residues" evidence="1">
    <location>
        <begin position="190"/>
        <end position="207"/>
    </location>
</feature>
<name>A0A2H3C490_9AGAR</name>
<reference evidence="3" key="1">
    <citation type="journal article" date="2017" name="Nat. Ecol. Evol.">
        <title>Genome expansion and lineage-specific genetic innovations in the forest pathogenic fungi Armillaria.</title>
        <authorList>
            <person name="Sipos G."/>
            <person name="Prasanna A.N."/>
            <person name="Walter M.C."/>
            <person name="O'Connor E."/>
            <person name="Balint B."/>
            <person name="Krizsan K."/>
            <person name="Kiss B."/>
            <person name="Hess J."/>
            <person name="Varga T."/>
            <person name="Slot J."/>
            <person name="Riley R."/>
            <person name="Boka B."/>
            <person name="Rigling D."/>
            <person name="Barry K."/>
            <person name="Lee J."/>
            <person name="Mihaltcheva S."/>
            <person name="LaButti K."/>
            <person name="Lipzen A."/>
            <person name="Waldron R."/>
            <person name="Moloney N.M."/>
            <person name="Sperisen C."/>
            <person name="Kredics L."/>
            <person name="Vagvoelgyi C."/>
            <person name="Patrignani A."/>
            <person name="Fitzpatrick D."/>
            <person name="Nagy I."/>
            <person name="Doyle S."/>
            <person name="Anderson J.B."/>
            <person name="Grigoriev I.V."/>
            <person name="Gueldener U."/>
            <person name="Muensterkoetter M."/>
            <person name="Nagy L.G."/>
        </authorList>
    </citation>
    <scope>NUCLEOTIDE SEQUENCE [LARGE SCALE GENOMIC DNA]</scope>
    <source>
        <strain evidence="3">28-4</strain>
    </source>
</reference>
<protein>
    <submittedName>
        <fullName evidence="2">Uncharacterized protein</fullName>
    </submittedName>
</protein>
<organism evidence="2 3">
    <name type="scientific">Armillaria solidipes</name>
    <dbReference type="NCBI Taxonomy" id="1076256"/>
    <lineage>
        <taxon>Eukaryota</taxon>
        <taxon>Fungi</taxon>
        <taxon>Dikarya</taxon>
        <taxon>Basidiomycota</taxon>
        <taxon>Agaricomycotina</taxon>
        <taxon>Agaricomycetes</taxon>
        <taxon>Agaricomycetidae</taxon>
        <taxon>Agaricales</taxon>
        <taxon>Marasmiineae</taxon>
        <taxon>Physalacriaceae</taxon>
        <taxon>Armillaria</taxon>
    </lineage>
</organism>
<feature type="compositionally biased region" description="Basic and acidic residues" evidence="1">
    <location>
        <begin position="281"/>
        <end position="291"/>
    </location>
</feature>
<feature type="compositionally biased region" description="Basic and acidic residues" evidence="1">
    <location>
        <begin position="124"/>
        <end position="146"/>
    </location>
</feature>
<feature type="compositionally biased region" description="Basic and acidic residues" evidence="1">
    <location>
        <begin position="62"/>
        <end position="78"/>
    </location>
</feature>
<feature type="compositionally biased region" description="Polar residues" evidence="1">
    <location>
        <begin position="167"/>
        <end position="177"/>
    </location>
</feature>
<evidence type="ECO:0000313" key="2">
    <source>
        <dbReference type="EMBL" id="PBK74062.1"/>
    </source>
</evidence>
<feature type="compositionally biased region" description="Polar residues" evidence="1">
    <location>
        <begin position="504"/>
        <end position="513"/>
    </location>
</feature>
<evidence type="ECO:0000256" key="1">
    <source>
        <dbReference type="SAM" id="MobiDB-lite"/>
    </source>
</evidence>
<evidence type="ECO:0000313" key="3">
    <source>
        <dbReference type="Proteomes" id="UP000218334"/>
    </source>
</evidence>